<sequence length="85" mass="9436">MKHAGPDTLRLLASLLNAVRTDTSLVERTPGSFYRKSKAYLHFHEDPAGIFADVKLDGMSFTRLRVSTATEQAQLLKLMAQACVK</sequence>
<dbReference type="OrthoDB" id="574561at2"/>
<dbReference type="RefSeq" id="WP_124539960.1">
    <property type="nucleotide sequence ID" value="NZ_QUSW01000002.1"/>
</dbReference>
<accession>A0A3N7HTF0</accession>
<dbReference type="EMBL" id="QUSW01000002">
    <property type="protein sequence ID" value="RQP25053.1"/>
    <property type="molecule type" value="Genomic_DNA"/>
</dbReference>
<evidence type="ECO:0000313" key="2">
    <source>
        <dbReference type="Proteomes" id="UP000267464"/>
    </source>
</evidence>
<dbReference type="AlphaFoldDB" id="A0A3N7HTF0"/>
<gene>
    <name evidence="1" type="ORF">DZC73_09365</name>
</gene>
<name>A0A3N7HTF0_9BURK</name>
<protein>
    <submittedName>
        <fullName evidence="1">Uncharacterized protein</fullName>
    </submittedName>
</protein>
<reference evidence="1 2" key="1">
    <citation type="submission" date="2018-08" db="EMBL/GenBank/DDBJ databases">
        <authorList>
            <person name="Khan S.A."/>
            <person name="Jeon C.O."/>
            <person name="Chun B.H."/>
            <person name="Jeong S.E."/>
        </authorList>
    </citation>
    <scope>NUCLEOTIDE SEQUENCE [LARGE SCALE GENOMIC DNA]</scope>
    <source>
        <strain evidence="1 2">S-16</strain>
    </source>
</reference>
<keyword evidence="2" id="KW-1185">Reference proteome</keyword>
<evidence type="ECO:0000313" key="1">
    <source>
        <dbReference type="EMBL" id="RQP25053.1"/>
    </source>
</evidence>
<comment type="caution">
    <text evidence="1">The sequence shown here is derived from an EMBL/GenBank/DDBJ whole genome shotgun (WGS) entry which is preliminary data.</text>
</comment>
<dbReference type="Proteomes" id="UP000267464">
    <property type="component" value="Unassembled WGS sequence"/>
</dbReference>
<reference evidence="1 2" key="2">
    <citation type="submission" date="2018-12" db="EMBL/GenBank/DDBJ databases">
        <title>Rhizobacter gummiphilus sp. nov., a rubber-degrading bacterium isolated from the soil of a botanical garden in Japan.</title>
        <authorList>
            <person name="Shunsuke S.S."/>
        </authorList>
    </citation>
    <scope>NUCLEOTIDE SEQUENCE [LARGE SCALE GENOMIC DNA]</scope>
    <source>
        <strain evidence="1 2">S-16</strain>
    </source>
</reference>
<proteinExistence type="predicted"/>
<organism evidence="1 2">
    <name type="scientific">Piscinibacter terrae</name>
    <dbReference type="NCBI Taxonomy" id="2496871"/>
    <lineage>
        <taxon>Bacteria</taxon>
        <taxon>Pseudomonadati</taxon>
        <taxon>Pseudomonadota</taxon>
        <taxon>Betaproteobacteria</taxon>
        <taxon>Burkholderiales</taxon>
        <taxon>Sphaerotilaceae</taxon>
        <taxon>Piscinibacter</taxon>
    </lineage>
</organism>